<dbReference type="Proteomes" id="UP001500190">
    <property type="component" value="Unassembled WGS sequence"/>
</dbReference>
<reference evidence="2" key="1">
    <citation type="journal article" date="2019" name="Int. J. Syst. Evol. Microbiol.">
        <title>The Global Catalogue of Microorganisms (GCM) 10K type strain sequencing project: providing services to taxonomists for standard genome sequencing and annotation.</title>
        <authorList>
            <consortium name="The Broad Institute Genomics Platform"/>
            <consortium name="The Broad Institute Genome Sequencing Center for Infectious Disease"/>
            <person name="Wu L."/>
            <person name="Ma J."/>
        </authorList>
    </citation>
    <scope>NUCLEOTIDE SEQUENCE [LARGE SCALE GENOMIC DNA]</scope>
    <source>
        <strain evidence="2">JCM 14304</strain>
    </source>
</reference>
<sequence length="87" mass="9315">MEACVHTQGYRCKHFSIGLPDKAEDQSLTALFRHVADTLAADDPISMDDLIAISFETELGADAVSRGTFTIVFADQDSEAATALPSP</sequence>
<name>A0ABP4Q826_9ACTN</name>
<protein>
    <submittedName>
        <fullName evidence="1">Uncharacterized protein</fullName>
    </submittedName>
</protein>
<dbReference type="EMBL" id="BAAAND010000009">
    <property type="protein sequence ID" value="GAA1602810.1"/>
    <property type="molecule type" value="Genomic_DNA"/>
</dbReference>
<proteinExistence type="predicted"/>
<organism evidence="1 2">
    <name type="scientific">Kribbella karoonensis</name>
    <dbReference type="NCBI Taxonomy" id="324851"/>
    <lineage>
        <taxon>Bacteria</taxon>
        <taxon>Bacillati</taxon>
        <taxon>Actinomycetota</taxon>
        <taxon>Actinomycetes</taxon>
        <taxon>Propionibacteriales</taxon>
        <taxon>Kribbellaceae</taxon>
        <taxon>Kribbella</taxon>
    </lineage>
</organism>
<dbReference type="RefSeq" id="WP_344197165.1">
    <property type="nucleotide sequence ID" value="NZ_BAAAND010000009.1"/>
</dbReference>
<gene>
    <name evidence="1" type="ORF">GCM10009742_58910</name>
</gene>
<evidence type="ECO:0000313" key="2">
    <source>
        <dbReference type="Proteomes" id="UP001500190"/>
    </source>
</evidence>
<accession>A0ABP4Q826</accession>
<evidence type="ECO:0000313" key="1">
    <source>
        <dbReference type="EMBL" id="GAA1602810.1"/>
    </source>
</evidence>
<keyword evidence="2" id="KW-1185">Reference proteome</keyword>
<comment type="caution">
    <text evidence="1">The sequence shown here is derived from an EMBL/GenBank/DDBJ whole genome shotgun (WGS) entry which is preliminary data.</text>
</comment>